<comment type="catalytic activity">
    <reaction evidence="1">
        <text>AMP + ATP = 2 ADP</text>
        <dbReference type="Rhea" id="RHEA:12973"/>
        <dbReference type="ChEBI" id="CHEBI:30616"/>
        <dbReference type="ChEBI" id="CHEBI:456215"/>
        <dbReference type="ChEBI" id="CHEBI:456216"/>
        <dbReference type="EC" id="2.7.4.3"/>
    </reaction>
</comment>
<feature type="compositionally biased region" description="Low complexity" evidence="9">
    <location>
        <begin position="192"/>
        <end position="203"/>
    </location>
</feature>
<dbReference type="PRINTS" id="PR00094">
    <property type="entry name" value="ADENYLTKNASE"/>
</dbReference>
<protein>
    <recommendedName>
        <fullName evidence="4">adenylate kinase</fullName>
        <ecNumber evidence="4">2.7.4.3</ecNumber>
    </recommendedName>
</protein>
<evidence type="ECO:0000256" key="9">
    <source>
        <dbReference type="SAM" id="MobiDB-lite"/>
    </source>
</evidence>
<dbReference type="CDD" id="cd01428">
    <property type="entry name" value="ADK"/>
    <property type="match status" value="1"/>
</dbReference>
<keyword evidence="5 8" id="KW-0808">Transferase</keyword>
<evidence type="ECO:0000256" key="4">
    <source>
        <dbReference type="ARBA" id="ARBA00012955"/>
    </source>
</evidence>
<feature type="region of interest" description="Disordered" evidence="9">
    <location>
        <begin position="20"/>
        <end position="71"/>
    </location>
</feature>
<feature type="region of interest" description="Disordered" evidence="9">
    <location>
        <begin position="116"/>
        <end position="167"/>
    </location>
</feature>
<dbReference type="Proteomes" id="UP000019116">
    <property type="component" value="Chromosome 2B"/>
</dbReference>
<reference evidence="10" key="1">
    <citation type="submission" date="2018-08" db="EMBL/GenBank/DDBJ databases">
        <authorList>
            <person name="Rossello M."/>
        </authorList>
    </citation>
    <scope>NUCLEOTIDE SEQUENCE [LARGE SCALE GENOMIC DNA]</scope>
    <source>
        <strain evidence="10">cv. Chinese Spring</strain>
    </source>
</reference>
<dbReference type="PROSITE" id="PS00113">
    <property type="entry name" value="ADENYLATE_KINASE"/>
    <property type="match status" value="1"/>
</dbReference>
<dbReference type="Gramene" id="TraesCS2B02G579200.1">
    <property type="protein sequence ID" value="TraesCS2B02G579200.1"/>
    <property type="gene ID" value="TraesCS2B02G579200"/>
</dbReference>
<dbReference type="InterPro" id="IPR000850">
    <property type="entry name" value="Adenylat/UMP-CMP_kin"/>
</dbReference>
<dbReference type="EnsemblPlants" id="TraesCS2B02G579200.1">
    <property type="protein sequence ID" value="TraesCS2B02G579200.1"/>
    <property type="gene ID" value="TraesCS2B02G579200"/>
</dbReference>
<dbReference type="SMR" id="A0A3B6CIE6"/>
<evidence type="ECO:0000256" key="8">
    <source>
        <dbReference type="RuleBase" id="RU003330"/>
    </source>
</evidence>
<dbReference type="GO" id="GO:0005524">
    <property type="term" value="F:ATP binding"/>
    <property type="evidence" value="ECO:0007669"/>
    <property type="project" value="InterPro"/>
</dbReference>
<dbReference type="Gramene" id="TraesROB_scaffold_004017_01G000100.1">
    <property type="protein sequence ID" value="TraesROB_scaffold_004017_01G000100.1"/>
    <property type="gene ID" value="TraesROB_scaffold_004017_01G000100"/>
</dbReference>
<proteinExistence type="inferred from homology"/>
<organism evidence="10">
    <name type="scientific">Triticum aestivum</name>
    <name type="common">Wheat</name>
    <dbReference type="NCBI Taxonomy" id="4565"/>
    <lineage>
        <taxon>Eukaryota</taxon>
        <taxon>Viridiplantae</taxon>
        <taxon>Streptophyta</taxon>
        <taxon>Embryophyta</taxon>
        <taxon>Tracheophyta</taxon>
        <taxon>Spermatophyta</taxon>
        <taxon>Magnoliopsida</taxon>
        <taxon>Liliopsida</taxon>
        <taxon>Poales</taxon>
        <taxon>Poaceae</taxon>
        <taxon>BOP clade</taxon>
        <taxon>Pooideae</taxon>
        <taxon>Triticodae</taxon>
        <taxon>Triticeae</taxon>
        <taxon>Triticinae</taxon>
        <taxon>Triticum</taxon>
    </lineage>
</organism>
<evidence type="ECO:0000256" key="5">
    <source>
        <dbReference type="ARBA" id="ARBA00022679"/>
    </source>
</evidence>
<dbReference type="STRING" id="4565.A0A3B6CIE6"/>
<dbReference type="GO" id="GO:0005739">
    <property type="term" value="C:mitochondrion"/>
    <property type="evidence" value="ECO:0000318"/>
    <property type="project" value="GO_Central"/>
</dbReference>
<dbReference type="OrthoDB" id="439792at2759"/>
<dbReference type="GO" id="GO:0005737">
    <property type="term" value="C:cytoplasm"/>
    <property type="evidence" value="ECO:0000318"/>
    <property type="project" value="GO_Central"/>
</dbReference>
<dbReference type="InterPro" id="IPR027417">
    <property type="entry name" value="P-loop_NTPase"/>
</dbReference>
<dbReference type="NCBIfam" id="TIGR01351">
    <property type="entry name" value="adk"/>
    <property type="match status" value="1"/>
</dbReference>
<dbReference type="Pfam" id="PF00406">
    <property type="entry name" value="ADK"/>
    <property type="match status" value="1"/>
</dbReference>
<evidence type="ECO:0000313" key="11">
    <source>
        <dbReference type="Proteomes" id="UP000019116"/>
    </source>
</evidence>
<sequence>MRGLVGGWLVGRVACADRDRNLSSDGRTGGGEVHGSMRREARVRGDVAARSGVSTPTATYASGAASRPTCRASACGRNLPRYSRPGWPSAEISFLFRAREPTAARIGAGRARHVLGAPDRAGHHPATPSSSRTPTRSSSRARKKGDRRKISPARSSPPGAGEMSSAMSRAIRGAVAAGVSRRGLASVEAMGAAKGAPPAAGRWAGRGRGGPGPVEDGARVQWVFLGCPGVGKGTYAGRLSRLLGVPHIATGDLVRDELASQGPLSKQLSEIVNHGKLVSDEIIINLLSKRLEEGGEKGELGFILDGFPRTIRQAEILEGVTDIDLVINLKLQEEALLAKCIGRRKCSQCGGNFNVASIDIEGENGGPRMYMPPLLPPPQCESKLITRADDTEEVVKERLRVYHDLCEPVEDFYRARGKLLEFNLPGGIPESWPKLLQALNIEEDPDNNRSAAA</sequence>
<dbReference type="Gramene" id="TraesCS2B03G1446100.1">
    <property type="protein sequence ID" value="TraesCS2B03G1446100.1.CDS"/>
    <property type="gene ID" value="TraesCS2B03G1446100"/>
</dbReference>
<accession>A0A3B6CIE6</accession>
<feature type="compositionally biased region" description="Basic residues" evidence="9">
    <location>
        <begin position="139"/>
        <end position="151"/>
    </location>
</feature>
<dbReference type="GO" id="GO:0004017">
    <property type="term" value="F:AMP kinase activity"/>
    <property type="evidence" value="ECO:0000318"/>
    <property type="project" value="GO_Central"/>
</dbReference>
<evidence type="ECO:0000256" key="2">
    <source>
        <dbReference type="ARBA" id="ARBA00003053"/>
    </source>
</evidence>
<feature type="compositionally biased region" description="Low complexity" evidence="9">
    <location>
        <begin position="125"/>
        <end position="138"/>
    </location>
</feature>
<dbReference type="InterPro" id="IPR033690">
    <property type="entry name" value="Adenylat_kinase_CS"/>
</dbReference>
<evidence type="ECO:0000256" key="7">
    <source>
        <dbReference type="ARBA" id="ARBA00022777"/>
    </source>
</evidence>
<dbReference type="HAMAP" id="MF_00235">
    <property type="entry name" value="Adenylate_kinase_Adk"/>
    <property type="match status" value="1"/>
</dbReference>
<name>A0A3B6CIE6_WHEAT</name>
<dbReference type="Gene3D" id="3.40.50.300">
    <property type="entry name" value="P-loop containing nucleotide triphosphate hydrolases"/>
    <property type="match status" value="1"/>
</dbReference>
<evidence type="ECO:0000313" key="10">
    <source>
        <dbReference type="EnsemblPlants" id="TraesCS2B02G579200.1"/>
    </source>
</evidence>
<dbReference type="InterPro" id="IPR006259">
    <property type="entry name" value="Adenyl_kin_sub"/>
</dbReference>
<keyword evidence="6" id="KW-0547">Nucleotide-binding</keyword>
<dbReference type="EC" id="2.7.4.3" evidence="4"/>
<comment type="function">
    <text evidence="2">Catalyzes the reversible transfer of the terminal phosphate group between ATP and AMP. Plays an important role in cellular energy homeostasis and in adenine nucleotide metabolism.</text>
</comment>
<keyword evidence="11" id="KW-1185">Reference proteome</keyword>
<dbReference type="AlphaFoldDB" id="A0A3B6CIE6"/>
<feature type="compositionally biased region" description="Basic and acidic residues" evidence="9">
    <location>
        <begin position="35"/>
        <end position="47"/>
    </location>
</feature>
<dbReference type="PANTHER" id="PTHR23359">
    <property type="entry name" value="NUCLEOTIDE KINASE"/>
    <property type="match status" value="1"/>
</dbReference>
<evidence type="ECO:0000256" key="1">
    <source>
        <dbReference type="ARBA" id="ARBA00000582"/>
    </source>
</evidence>
<feature type="region of interest" description="Disordered" evidence="9">
    <location>
        <begin position="192"/>
        <end position="212"/>
    </location>
</feature>
<dbReference type="SUPFAM" id="SSF52540">
    <property type="entry name" value="P-loop containing nucleoside triphosphate hydrolases"/>
    <property type="match status" value="1"/>
</dbReference>
<comment type="similarity">
    <text evidence="3 8">Belongs to the adenylate kinase family.</text>
</comment>
<reference evidence="10" key="2">
    <citation type="submission" date="2018-10" db="UniProtKB">
        <authorList>
            <consortium name="EnsemblPlants"/>
        </authorList>
    </citation>
    <scope>IDENTIFICATION</scope>
</reference>
<evidence type="ECO:0000256" key="3">
    <source>
        <dbReference type="ARBA" id="ARBA00007220"/>
    </source>
</evidence>
<gene>
    <name evidence="10" type="primary">LOC123047327</name>
</gene>
<evidence type="ECO:0000256" key="6">
    <source>
        <dbReference type="ARBA" id="ARBA00022741"/>
    </source>
</evidence>
<keyword evidence="7 8" id="KW-0418">Kinase</keyword>